<name>A0ABP0JPM8_9DINO</name>
<sequence>MAFQQIGEQFCQHYYQTFDTNRAGLHPLYSQQSMLTFEGDQFQGADAIVQKIMALPFQKVQHQIVKCDCQPSVNDGIVIFITGNLLVDDNANPLKFAQVFQLVKGPTGNYYCHNDMFRLNIG</sequence>
<organism evidence="3 4">
    <name type="scientific">Durusdinium trenchii</name>
    <dbReference type="NCBI Taxonomy" id="1381693"/>
    <lineage>
        <taxon>Eukaryota</taxon>
        <taxon>Sar</taxon>
        <taxon>Alveolata</taxon>
        <taxon>Dinophyceae</taxon>
        <taxon>Suessiales</taxon>
        <taxon>Symbiodiniaceae</taxon>
        <taxon>Durusdinium</taxon>
    </lineage>
</organism>
<evidence type="ECO:0000256" key="1">
    <source>
        <dbReference type="RuleBase" id="RU369002"/>
    </source>
</evidence>
<dbReference type="Pfam" id="PF02136">
    <property type="entry name" value="NTF2"/>
    <property type="match status" value="1"/>
</dbReference>
<dbReference type="InterPro" id="IPR018222">
    <property type="entry name" value="Nuclear_transport_factor_2_euk"/>
</dbReference>
<evidence type="ECO:0000313" key="4">
    <source>
        <dbReference type="Proteomes" id="UP001642464"/>
    </source>
</evidence>
<feature type="domain" description="NTF2" evidence="2">
    <location>
        <begin position="6"/>
        <end position="119"/>
    </location>
</feature>
<keyword evidence="4" id="KW-1185">Reference proteome</keyword>
<dbReference type="InterPro" id="IPR045875">
    <property type="entry name" value="NTF2"/>
</dbReference>
<dbReference type="InterPro" id="IPR002075">
    <property type="entry name" value="NTF2_dom"/>
</dbReference>
<dbReference type="SUPFAM" id="SSF54427">
    <property type="entry name" value="NTF2-like"/>
    <property type="match status" value="1"/>
</dbReference>
<dbReference type="Proteomes" id="UP001642464">
    <property type="component" value="Unassembled WGS sequence"/>
</dbReference>
<proteinExistence type="predicted"/>
<reference evidence="3 4" key="1">
    <citation type="submission" date="2024-02" db="EMBL/GenBank/DDBJ databases">
        <authorList>
            <person name="Chen Y."/>
            <person name="Shah S."/>
            <person name="Dougan E. K."/>
            <person name="Thang M."/>
            <person name="Chan C."/>
        </authorList>
    </citation>
    <scope>NUCLEOTIDE SEQUENCE [LARGE SCALE GENOMIC DNA]</scope>
</reference>
<dbReference type="EMBL" id="CAXAMM010008113">
    <property type="protein sequence ID" value="CAK9016395.1"/>
    <property type="molecule type" value="Genomic_DNA"/>
</dbReference>
<accession>A0ABP0JPM8</accession>
<protein>
    <recommendedName>
        <fullName evidence="1">Nuclear transport factor 2</fullName>
        <shortName evidence="1">NTF-2</shortName>
    </recommendedName>
</protein>
<dbReference type="PANTHER" id="PTHR12612">
    <property type="entry name" value="NUCLEAR TRANSPORT FACTOR 2"/>
    <property type="match status" value="1"/>
</dbReference>
<dbReference type="CDD" id="cd00780">
    <property type="entry name" value="NTF2"/>
    <property type="match status" value="1"/>
</dbReference>
<dbReference type="PROSITE" id="PS50177">
    <property type="entry name" value="NTF2_DOMAIN"/>
    <property type="match status" value="1"/>
</dbReference>
<comment type="function">
    <text evidence="1">Has a role in nuclear-cytoplasmic transport of proteins and mRNAs.</text>
</comment>
<comment type="subcellular location">
    <subcellularLocation>
        <location evidence="1">Cytoplasm</location>
    </subcellularLocation>
    <subcellularLocation>
        <location evidence="1">Nucleus</location>
    </subcellularLocation>
</comment>
<dbReference type="InterPro" id="IPR032710">
    <property type="entry name" value="NTF2-like_dom_sf"/>
</dbReference>
<keyword evidence="1" id="KW-0963">Cytoplasm</keyword>
<comment type="caution">
    <text evidence="3">The sequence shown here is derived from an EMBL/GenBank/DDBJ whole genome shotgun (WGS) entry which is preliminary data.</text>
</comment>
<evidence type="ECO:0000259" key="2">
    <source>
        <dbReference type="PROSITE" id="PS50177"/>
    </source>
</evidence>
<keyword evidence="1" id="KW-0813">Transport</keyword>
<gene>
    <name evidence="3" type="ORF">SCF082_LOCUS13163</name>
</gene>
<evidence type="ECO:0000313" key="3">
    <source>
        <dbReference type="EMBL" id="CAK9016395.1"/>
    </source>
</evidence>
<keyword evidence="1" id="KW-0653">Protein transport</keyword>
<dbReference type="Gene3D" id="3.10.450.50">
    <property type="match status" value="1"/>
</dbReference>
<keyword evidence="1" id="KW-0539">Nucleus</keyword>